<dbReference type="Pfam" id="PF00400">
    <property type="entry name" value="WD40"/>
    <property type="match status" value="2"/>
</dbReference>
<keyword evidence="2" id="KW-0677">Repeat</keyword>
<dbReference type="Gene3D" id="2.130.10.10">
    <property type="entry name" value="YVTN repeat-like/Quinoprotein amine dehydrogenase"/>
    <property type="match status" value="2"/>
</dbReference>
<keyword evidence="1 3" id="KW-0853">WD repeat</keyword>
<dbReference type="AlphaFoldDB" id="A0A9P7BHA5"/>
<dbReference type="OrthoDB" id="25131at2759"/>
<feature type="compositionally biased region" description="Basic and acidic residues" evidence="4">
    <location>
        <begin position="369"/>
        <end position="386"/>
    </location>
</feature>
<feature type="region of interest" description="Disordered" evidence="4">
    <location>
        <begin position="366"/>
        <end position="408"/>
    </location>
</feature>
<evidence type="ECO:0000256" key="4">
    <source>
        <dbReference type="SAM" id="MobiDB-lite"/>
    </source>
</evidence>
<dbReference type="SUPFAM" id="SSF50978">
    <property type="entry name" value="WD40 repeat-like"/>
    <property type="match status" value="1"/>
</dbReference>
<evidence type="ECO:0000256" key="3">
    <source>
        <dbReference type="PROSITE-ProRule" id="PRU00221"/>
    </source>
</evidence>
<feature type="repeat" description="WD" evidence="3">
    <location>
        <begin position="58"/>
        <end position="100"/>
    </location>
</feature>
<feature type="repeat" description="WD" evidence="3">
    <location>
        <begin position="151"/>
        <end position="186"/>
    </location>
</feature>
<dbReference type="InterPro" id="IPR039328">
    <property type="entry name" value="WDR89"/>
</dbReference>
<proteinExistence type="predicted"/>
<dbReference type="InterPro" id="IPR036322">
    <property type="entry name" value="WD40_repeat_dom_sf"/>
</dbReference>
<accession>A0A9P7BHA5</accession>
<gene>
    <name evidence="5" type="ORF">C6P40_005293</name>
</gene>
<evidence type="ECO:0008006" key="7">
    <source>
        <dbReference type="Google" id="ProtNLM"/>
    </source>
</evidence>
<dbReference type="PROSITE" id="PS00678">
    <property type="entry name" value="WD_REPEATS_1"/>
    <property type="match status" value="1"/>
</dbReference>
<reference evidence="5" key="1">
    <citation type="submission" date="2020-11" db="EMBL/GenBank/DDBJ databases">
        <title>Kefir isolates.</title>
        <authorList>
            <person name="Marcisauskas S."/>
            <person name="Kim Y."/>
            <person name="Blasche S."/>
        </authorList>
    </citation>
    <scope>NUCLEOTIDE SEQUENCE</scope>
    <source>
        <strain evidence="5">Olga-1</strain>
    </source>
</reference>
<dbReference type="PANTHER" id="PTHR22889:SF0">
    <property type="entry name" value="WD REPEAT-CONTAINING PROTEIN 89"/>
    <property type="match status" value="1"/>
</dbReference>
<dbReference type="InterPro" id="IPR001680">
    <property type="entry name" value="WD40_rpt"/>
</dbReference>
<evidence type="ECO:0000256" key="1">
    <source>
        <dbReference type="ARBA" id="ARBA00022574"/>
    </source>
</evidence>
<dbReference type="InterPro" id="IPR019775">
    <property type="entry name" value="WD40_repeat_CS"/>
</dbReference>
<sequence>MISSGEITLPDWVLSLCVSKETNSLFASTSKGSLHRLSLDPTKWVTTSSSSLLEIDNLSAHRGPVHKILTDPLNPSTLFSCSDDSTVKVWDIRTNMSSKPLFELTNSRNLPFFSMDINHGLISAGSQLKGTDSELVLWDTRKLDKPLRSFIDSHNDDITDTKFHPTRKNILLSGATDGYVNIYDLNVVDEDDAQLQCINYASVHSAGFISEERVYVLSHMETFAIYDLSSKEDIDPESVDVSTLSNNNTNKKGDQDYGDIRESWDCEYVIDLYAPGYVASGSNSKNVVKLFHFDPNAEIFDPSKSKHWILEGGHREEICRDIAIHNGSIFTAGEDNVVRVWNGNDTEDTEQTFFGNKHDVDVDPSAIQESERMDIEFDEERKNKDKKEKKHKKHKKYSKNKKHRFKPY</sequence>
<comment type="caution">
    <text evidence="5">The sequence shown here is derived from an EMBL/GenBank/DDBJ whole genome shotgun (WGS) entry which is preliminary data.</text>
</comment>
<dbReference type="SMART" id="SM00320">
    <property type="entry name" value="WD40"/>
    <property type="match status" value="3"/>
</dbReference>
<feature type="compositionally biased region" description="Basic residues" evidence="4">
    <location>
        <begin position="387"/>
        <end position="408"/>
    </location>
</feature>
<dbReference type="EMBL" id="PUHW01000009">
    <property type="protein sequence ID" value="KAG0691066.1"/>
    <property type="molecule type" value="Genomic_DNA"/>
</dbReference>
<dbReference type="PROSITE" id="PS50294">
    <property type="entry name" value="WD_REPEATS_REGION"/>
    <property type="match status" value="2"/>
</dbReference>
<keyword evidence="6" id="KW-1185">Reference proteome</keyword>
<dbReference type="InterPro" id="IPR015943">
    <property type="entry name" value="WD40/YVTN_repeat-like_dom_sf"/>
</dbReference>
<dbReference type="Proteomes" id="UP000697127">
    <property type="component" value="Unassembled WGS sequence"/>
</dbReference>
<dbReference type="PROSITE" id="PS50082">
    <property type="entry name" value="WD_REPEATS_2"/>
    <property type="match status" value="2"/>
</dbReference>
<dbReference type="PANTHER" id="PTHR22889">
    <property type="entry name" value="WD REPEAT-CONTAINING PROTEIN 89"/>
    <property type="match status" value="1"/>
</dbReference>
<evidence type="ECO:0000313" key="5">
    <source>
        <dbReference type="EMBL" id="KAG0691066.1"/>
    </source>
</evidence>
<evidence type="ECO:0000313" key="6">
    <source>
        <dbReference type="Proteomes" id="UP000697127"/>
    </source>
</evidence>
<protein>
    <recommendedName>
        <fullName evidence="7">WD repeat-containing protein</fullName>
    </recommendedName>
</protein>
<evidence type="ECO:0000256" key="2">
    <source>
        <dbReference type="ARBA" id="ARBA00022737"/>
    </source>
</evidence>
<name>A0A9P7BHA5_9ASCO</name>
<organism evidence="5 6">
    <name type="scientific">Pichia californica</name>
    <dbReference type="NCBI Taxonomy" id="460514"/>
    <lineage>
        <taxon>Eukaryota</taxon>
        <taxon>Fungi</taxon>
        <taxon>Dikarya</taxon>
        <taxon>Ascomycota</taxon>
        <taxon>Saccharomycotina</taxon>
        <taxon>Pichiomycetes</taxon>
        <taxon>Pichiales</taxon>
        <taxon>Pichiaceae</taxon>
        <taxon>Pichia</taxon>
    </lineage>
</organism>